<evidence type="ECO:0000256" key="1">
    <source>
        <dbReference type="SAM" id="Phobius"/>
    </source>
</evidence>
<dbReference type="EMBL" id="BDGG01000004">
    <property type="protein sequence ID" value="GAU97520.1"/>
    <property type="molecule type" value="Genomic_DNA"/>
</dbReference>
<evidence type="ECO:0000259" key="2">
    <source>
        <dbReference type="SMART" id="SM00014"/>
    </source>
</evidence>
<name>A0A1D1V9D2_RAMVA</name>
<dbReference type="PANTHER" id="PTHR14969">
    <property type="entry name" value="SPHINGOSINE-1-PHOSPHATE PHOSPHOHYDROLASE"/>
    <property type="match status" value="1"/>
</dbReference>
<evidence type="ECO:0000313" key="3">
    <source>
        <dbReference type="EMBL" id="GAU97520.1"/>
    </source>
</evidence>
<keyword evidence="1" id="KW-0812">Transmembrane</keyword>
<dbReference type="STRING" id="947166.A0A1D1V9D2"/>
<organism evidence="3 4">
    <name type="scientific">Ramazzottius varieornatus</name>
    <name type="common">Water bear</name>
    <name type="synonym">Tardigrade</name>
    <dbReference type="NCBI Taxonomy" id="947166"/>
    <lineage>
        <taxon>Eukaryota</taxon>
        <taxon>Metazoa</taxon>
        <taxon>Ecdysozoa</taxon>
        <taxon>Tardigrada</taxon>
        <taxon>Eutardigrada</taxon>
        <taxon>Parachela</taxon>
        <taxon>Hypsibioidea</taxon>
        <taxon>Ramazzottiidae</taxon>
        <taxon>Ramazzottius</taxon>
    </lineage>
</organism>
<reference evidence="3 4" key="1">
    <citation type="journal article" date="2016" name="Nat. Commun.">
        <title>Extremotolerant tardigrade genome and improved radiotolerance of human cultured cells by tardigrade-unique protein.</title>
        <authorList>
            <person name="Hashimoto T."/>
            <person name="Horikawa D.D."/>
            <person name="Saito Y."/>
            <person name="Kuwahara H."/>
            <person name="Kozuka-Hata H."/>
            <person name="Shin-I T."/>
            <person name="Minakuchi Y."/>
            <person name="Ohishi K."/>
            <person name="Motoyama A."/>
            <person name="Aizu T."/>
            <person name="Enomoto A."/>
            <person name="Kondo K."/>
            <person name="Tanaka S."/>
            <person name="Hara Y."/>
            <person name="Koshikawa S."/>
            <person name="Sagara H."/>
            <person name="Miura T."/>
            <person name="Yokobori S."/>
            <person name="Miyagawa K."/>
            <person name="Suzuki Y."/>
            <person name="Kubo T."/>
            <person name="Oyama M."/>
            <person name="Kohara Y."/>
            <person name="Fujiyama A."/>
            <person name="Arakawa K."/>
            <person name="Katayama T."/>
            <person name="Toyoda A."/>
            <person name="Kunieda T."/>
        </authorList>
    </citation>
    <scope>NUCLEOTIDE SEQUENCE [LARGE SCALE GENOMIC DNA]</scope>
    <source>
        <strain evidence="3 4">YOKOZUNA-1</strain>
    </source>
</reference>
<dbReference type="Gene3D" id="1.20.144.10">
    <property type="entry name" value="Phosphatidic acid phosphatase type 2/haloperoxidase"/>
    <property type="match status" value="1"/>
</dbReference>
<dbReference type="AlphaFoldDB" id="A0A1D1V9D2"/>
<keyword evidence="1" id="KW-1133">Transmembrane helix</keyword>
<keyword evidence="4" id="KW-1185">Reference proteome</keyword>
<dbReference type="Pfam" id="PF01569">
    <property type="entry name" value="PAP2"/>
    <property type="match status" value="1"/>
</dbReference>
<dbReference type="InterPro" id="IPR000326">
    <property type="entry name" value="PAP2/HPO"/>
</dbReference>
<feature type="transmembrane region" description="Helical" evidence="1">
    <location>
        <begin position="33"/>
        <end position="50"/>
    </location>
</feature>
<comment type="caution">
    <text evidence="3">The sequence shown here is derived from an EMBL/GenBank/DDBJ whole genome shotgun (WGS) entry which is preliminary data.</text>
</comment>
<feature type="transmembrane region" description="Helical" evidence="1">
    <location>
        <begin position="71"/>
        <end position="93"/>
    </location>
</feature>
<dbReference type="InterPro" id="IPR036938">
    <property type="entry name" value="PAP2/HPO_sf"/>
</dbReference>
<keyword evidence="1" id="KW-0472">Membrane</keyword>
<accession>A0A1D1V9D2</accession>
<proteinExistence type="predicted"/>
<dbReference type="SUPFAM" id="SSF48317">
    <property type="entry name" value="Acid phosphatase/Vanadium-dependent haloperoxidase"/>
    <property type="match status" value="1"/>
</dbReference>
<dbReference type="Proteomes" id="UP000186922">
    <property type="component" value="Unassembled WGS sequence"/>
</dbReference>
<feature type="transmembrane region" description="Helical" evidence="1">
    <location>
        <begin position="99"/>
        <end position="122"/>
    </location>
</feature>
<evidence type="ECO:0000313" key="4">
    <source>
        <dbReference type="Proteomes" id="UP000186922"/>
    </source>
</evidence>
<protein>
    <recommendedName>
        <fullName evidence="2">Phosphatidic acid phosphatase type 2/haloperoxidase domain-containing protein</fullName>
    </recommendedName>
</protein>
<dbReference type="SMART" id="SM00014">
    <property type="entry name" value="acidPPc"/>
    <property type="match status" value="1"/>
</dbReference>
<dbReference type="UniPathway" id="UPA00378"/>
<dbReference type="GO" id="GO:0042392">
    <property type="term" value="F:sphingosine-1-phosphate phosphatase activity"/>
    <property type="evidence" value="ECO:0007669"/>
    <property type="project" value="TreeGrafter"/>
</dbReference>
<feature type="domain" description="Phosphatidic acid phosphatase type 2/haloperoxidase" evidence="2">
    <location>
        <begin position="1"/>
        <end position="114"/>
    </location>
</feature>
<sequence>MNMVLKRSLGHLRPCTNRKHYGSNYAMPSNHSQFAWFFITYLILFVLFRLRPSPVPPKSRWMESLETGWKALVIFGALVAGCAVSFSRAYLHYHSSSQVLLGSSIGIVLGTVWYLIVGSYLIPLFPVIASWRVCEALLIRDTTLIPNIFLFEYSKIREENSLRLRKLRTSNRSQ</sequence>
<dbReference type="OrthoDB" id="302705at2759"/>
<gene>
    <name evidence="3" type="primary">RvY_08801-1</name>
    <name evidence="3" type="synonym">RvY_08801.1</name>
    <name evidence="3" type="ORF">RvY_08801</name>
</gene>
<dbReference type="PANTHER" id="PTHR14969:SF13">
    <property type="entry name" value="AT30094P"/>
    <property type="match status" value="1"/>
</dbReference>